<sequence>MEAMKMEHTIAAPADGVVEELLYAPGDQLIEGAELLRIG</sequence>
<keyword evidence="3" id="KW-1185">Reference proteome</keyword>
<protein>
    <submittedName>
        <fullName evidence="2">Biotin-dependent enzyme</fullName>
    </submittedName>
</protein>
<dbReference type="InterPro" id="IPR011053">
    <property type="entry name" value="Single_hybrid_motif"/>
</dbReference>
<dbReference type="SUPFAM" id="SSF51230">
    <property type="entry name" value="Single hybrid motif"/>
    <property type="match status" value="1"/>
</dbReference>
<dbReference type="InterPro" id="IPR000089">
    <property type="entry name" value="Biotin_lipoyl"/>
</dbReference>
<organism evidence="2 3">
    <name type="scientific">Xylophilus ampelinus</name>
    <dbReference type="NCBI Taxonomy" id="54067"/>
    <lineage>
        <taxon>Bacteria</taxon>
        <taxon>Pseudomonadati</taxon>
        <taxon>Pseudomonadota</taxon>
        <taxon>Betaproteobacteria</taxon>
        <taxon>Burkholderiales</taxon>
        <taxon>Xylophilus</taxon>
    </lineage>
</organism>
<proteinExistence type="predicted"/>
<feature type="domain" description="Lipoyl-binding" evidence="1">
    <location>
        <begin position="1"/>
        <end position="38"/>
    </location>
</feature>
<dbReference type="Proteomes" id="UP000247540">
    <property type="component" value="Unassembled WGS sequence"/>
</dbReference>
<accession>A0A318SEW5</accession>
<dbReference type="EMBL" id="QJTC01000016">
    <property type="protein sequence ID" value="PYE76116.1"/>
    <property type="molecule type" value="Genomic_DNA"/>
</dbReference>
<reference evidence="2 3" key="1">
    <citation type="submission" date="2018-06" db="EMBL/GenBank/DDBJ databases">
        <title>Genomic Encyclopedia of Type Strains, Phase III (KMG-III): the genomes of soil and plant-associated and newly described type strains.</title>
        <authorList>
            <person name="Whitman W."/>
        </authorList>
    </citation>
    <scope>NUCLEOTIDE SEQUENCE [LARGE SCALE GENOMIC DNA]</scope>
    <source>
        <strain evidence="2 3">CECT 7646</strain>
    </source>
</reference>
<dbReference type="AlphaFoldDB" id="A0A318SEW5"/>
<dbReference type="CDD" id="cd06850">
    <property type="entry name" value="biotinyl_domain"/>
    <property type="match status" value="1"/>
</dbReference>
<evidence type="ECO:0000313" key="3">
    <source>
        <dbReference type="Proteomes" id="UP000247540"/>
    </source>
</evidence>
<evidence type="ECO:0000259" key="1">
    <source>
        <dbReference type="Pfam" id="PF00364"/>
    </source>
</evidence>
<dbReference type="Gene3D" id="2.40.50.100">
    <property type="match status" value="1"/>
</dbReference>
<name>A0A318SEW5_9BURK</name>
<gene>
    <name evidence="2" type="ORF">DFQ15_11677</name>
</gene>
<evidence type="ECO:0000313" key="2">
    <source>
        <dbReference type="EMBL" id="PYE76116.1"/>
    </source>
</evidence>
<dbReference type="Pfam" id="PF00364">
    <property type="entry name" value="Biotin_lipoyl"/>
    <property type="match status" value="1"/>
</dbReference>
<comment type="caution">
    <text evidence="2">The sequence shown here is derived from an EMBL/GenBank/DDBJ whole genome shotgun (WGS) entry which is preliminary data.</text>
</comment>